<accession>A0A8S2SX52</accession>
<comment type="caution">
    <text evidence="2">The sequence shown here is derived from an EMBL/GenBank/DDBJ whole genome shotgun (WGS) entry which is preliminary data.</text>
</comment>
<protein>
    <submittedName>
        <fullName evidence="2">Uncharacterized protein</fullName>
    </submittedName>
</protein>
<reference evidence="2" key="1">
    <citation type="submission" date="2021-02" db="EMBL/GenBank/DDBJ databases">
        <authorList>
            <person name="Nowell W R."/>
        </authorList>
    </citation>
    <scope>NUCLEOTIDE SEQUENCE</scope>
</reference>
<dbReference type="Proteomes" id="UP000682733">
    <property type="component" value="Unassembled WGS sequence"/>
</dbReference>
<proteinExistence type="predicted"/>
<dbReference type="AlphaFoldDB" id="A0A8S2SX52"/>
<feature type="compositionally biased region" description="Basic and acidic residues" evidence="1">
    <location>
        <begin position="151"/>
        <end position="165"/>
    </location>
</feature>
<sequence length="192" mass="22017">MHELSSTYNWYPIAERLILDSVNSSLASLDEYRTSCANSHVQSFTTSYRSLLMKLLPTIDAFLLHCKRAAVQSKTTKTRNLMCLHDIYVDSSTSESISDDNGPSEDDEEMGQGEFLFDSDDESVHFNEWVQNDSDDFEPSEEFSGLASSDFKSEFNNEAQRKDNQSNHTHRSNNTDEENFVVGYSFHNYQPY</sequence>
<name>A0A8S2SX52_9BILA</name>
<evidence type="ECO:0000313" key="2">
    <source>
        <dbReference type="EMBL" id="CAF4247610.1"/>
    </source>
</evidence>
<gene>
    <name evidence="2" type="ORF">TMI583_LOCUS35871</name>
</gene>
<feature type="region of interest" description="Disordered" evidence="1">
    <location>
        <begin position="133"/>
        <end position="185"/>
    </location>
</feature>
<evidence type="ECO:0000256" key="1">
    <source>
        <dbReference type="SAM" id="MobiDB-lite"/>
    </source>
</evidence>
<dbReference type="EMBL" id="CAJOBA010051721">
    <property type="protein sequence ID" value="CAF4247610.1"/>
    <property type="molecule type" value="Genomic_DNA"/>
</dbReference>
<organism evidence="2 3">
    <name type="scientific">Didymodactylos carnosus</name>
    <dbReference type="NCBI Taxonomy" id="1234261"/>
    <lineage>
        <taxon>Eukaryota</taxon>
        <taxon>Metazoa</taxon>
        <taxon>Spiralia</taxon>
        <taxon>Gnathifera</taxon>
        <taxon>Rotifera</taxon>
        <taxon>Eurotatoria</taxon>
        <taxon>Bdelloidea</taxon>
        <taxon>Philodinida</taxon>
        <taxon>Philodinidae</taxon>
        <taxon>Didymodactylos</taxon>
    </lineage>
</organism>
<evidence type="ECO:0000313" key="3">
    <source>
        <dbReference type="Proteomes" id="UP000682733"/>
    </source>
</evidence>